<dbReference type="Gene3D" id="1.10.10.60">
    <property type="entry name" value="Homeodomain-like"/>
    <property type="match status" value="2"/>
</dbReference>
<dbReference type="Pfam" id="PF12833">
    <property type="entry name" value="HTH_18"/>
    <property type="match status" value="1"/>
</dbReference>
<evidence type="ECO:0000259" key="11">
    <source>
        <dbReference type="PROSITE" id="PS01124"/>
    </source>
</evidence>
<dbReference type="SMART" id="SM00342">
    <property type="entry name" value="HTH_ARAC"/>
    <property type="match status" value="1"/>
</dbReference>
<evidence type="ECO:0000256" key="2">
    <source>
        <dbReference type="ARBA" id="ARBA00018672"/>
    </source>
</evidence>
<dbReference type="OrthoDB" id="9794370at2"/>
<dbReference type="PANTHER" id="PTHR42713:SF3">
    <property type="entry name" value="TRANSCRIPTIONAL REGULATORY PROTEIN HPTR"/>
    <property type="match status" value="1"/>
</dbReference>
<dbReference type="GO" id="GO:0003700">
    <property type="term" value="F:DNA-binding transcription factor activity"/>
    <property type="evidence" value="ECO:0007669"/>
    <property type="project" value="InterPro"/>
</dbReference>
<dbReference type="InterPro" id="IPR051552">
    <property type="entry name" value="HptR"/>
</dbReference>
<dbReference type="PROSITE" id="PS01124">
    <property type="entry name" value="HTH_ARAC_FAMILY_2"/>
    <property type="match status" value="1"/>
</dbReference>
<comment type="subcellular location">
    <subcellularLocation>
        <location evidence="1">Cytoplasm</location>
    </subcellularLocation>
</comment>
<organism evidence="13 14">
    <name type="scientific">Candidatus Galacturonatibacter soehngenii</name>
    <dbReference type="NCBI Taxonomy" id="2307010"/>
    <lineage>
        <taxon>Bacteria</taxon>
        <taxon>Bacillati</taxon>
        <taxon>Bacillota</taxon>
        <taxon>Clostridia</taxon>
        <taxon>Lachnospirales</taxon>
        <taxon>Lachnospiraceae</taxon>
        <taxon>Candidatus Galacturonatibacter</taxon>
    </lineage>
</organism>
<dbReference type="InterPro" id="IPR001789">
    <property type="entry name" value="Sig_transdc_resp-reg_receiver"/>
</dbReference>
<dbReference type="Proteomes" id="UP000461768">
    <property type="component" value="Unassembled WGS sequence"/>
</dbReference>
<evidence type="ECO:0000256" key="5">
    <source>
        <dbReference type="ARBA" id="ARBA00023012"/>
    </source>
</evidence>
<evidence type="ECO:0000256" key="8">
    <source>
        <dbReference type="ARBA" id="ARBA00023163"/>
    </source>
</evidence>
<dbReference type="Gene3D" id="3.40.50.2300">
    <property type="match status" value="1"/>
</dbReference>
<dbReference type="RefSeq" id="WP_151141566.1">
    <property type="nucleotide sequence ID" value="NZ_WAGX01000003.1"/>
</dbReference>
<dbReference type="InterPro" id="IPR011006">
    <property type="entry name" value="CheY-like_superfamily"/>
</dbReference>
<feature type="modified residue" description="4-aspartylphosphate" evidence="10">
    <location>
        <position position="55"/>
    </location>
</feature>
<dbReference type="AlphaFoldDB" id="A0A7V7UDN7"/>
<evidence type="ECO:0000256" key="1">
    <source>
        <dbReference type="ARBA" id="ARBA00004496"/>
    </source>
</evidence>
<dbReference type="SUPFAM" id="SSF52172">
    <property type="entry name" value="CheY-like"/>
    <property type="match status" value="1"/>
</dbReference>
<dbReference type="GO" id="GO:0043565">
    <property type="term" value="F:sequence-specific DNA binding"/>
    <property type="evidence" value="ECO:0007669"/>
    <property type="project" value="InterPro"/>
</dbReference>
<keyword evidence="5" id="KW-0902">Two-component regulatory system</keyword>
<dbReference type="Pfam" id="PF00072">
    <property type="entry name" value="Response_reg"/>
    <property type="match status" value="1"/>
</dbReference>
<evidence type="ECO:0000256" key="3">
    <source>
        <dbReference type="ARBA" id="ARBA00022490"/>
    </source>
</evidence>
<reference evidence="13 14" key="1">
    <citation type="submission" date="2019-09" db="EMBL/GenBank/DDBJ databases">
        <authorList>
            <person name="Valk L.C."/>
        </authorList>
    </citation>
    <scope>NUCLEOTIDE SEQUENCE [LARGE SCALE GENOMIC DNA]</scope>
    <source>
        <strain evidence="13">GalUA</strain>
    </source>
</reference>
<keyword evidence="7" id="KW-0238">DNA-binding</keyword>
<dbReference type="InterPro" id="IPR009057">
    <property type="entry name" value="Homeodomain-like_sf"/>
</dbReference>
<keyword evidence="3" id="KW-0963">Cytoplasm</keyword>
<evidence type="ECO:0000256" key="6">
    <source>
        <dbReference type="ARBA" id="ARBA00023015"/>
    </source>
</evidence>
<dbReference type="SUPFAM" id="SSF46689">
    <property type="entry name" value="Homeodomain-like"/>
    <property type="match status" value="2"/>
</dbReference>
<name>A0A7V7UDN7_9FIRM</name>
<dbReference type="InterPro" id="IPR018060">
    <property type="entry name" value="HTH_AraC"/>
</dbReference>
<feature type="domain" description="HTH araC/xylS-type" evidence="11">
    <location>
        <begin position="437"/>
        <end position="536"/>
    </location>
</feature>
<keyword evidence="6" id="KW-0805">Transcription regulation</keyword>
<dbReference type="GO" id="GO:0005737">
    <property type="term" value="C:cytoplasm"/>
    <property type="evidence" value="ECO:0007669"/>
    <property type="project" value="UniProtKB-SubCell"/>
</dbReference>
<dbReference type="PROSITE" id="PS50110">
    <property type="entry name" value="RESPONSE_REGULATORY"/>
    <property type="match status" value="1"/>
</dbReference>
<dbReference type="EMBL" id="WAGX01000003">
    <property type="protein sequence ID" value="KAB1440731.1"/>
    <property type="molecule type" value="Genomic_DNA"/>
</dbReference>
<keyword evidence="4 10" id="KW-0597">Phosphoprotein</keyword>
<dbReference type="PANTHER" id="PTHR42713">
    <property type="entry name" value="HISTIDINE KINASE-RELATED"/>
    <property type="match status" value="1"/>
</dbReference>
<dbReference type="CDD" id="cd17536">
    <property type="entry name" value="REC_YesN-like"/>
    <property type="match status" value="1"/>
</dbReference>
<feature type="domain" description="Response regulatory" evidence="12">
    <location>
        <begin position="3"/>
        <end position="120"/>
    </location>
</feature>
<keyword evidence="8" id="KW-0804">Transcription</keyword>
<comment type="function">
    <text evidence="9">May play the central regulatory role in sporulation. It may be an element of the effector pathway responsible for the activation of sporulation genes in response to nutritional stress. Spo0A may act in concert with spo0H (a sigma factor) to control the expression of some genes that are critical to the sporulation process.</text>
</comment>
<keyword evidence="14" id="KW-1185">Reference proteome</keyword>
<proteinExistence type="predicted"/>
<protein>
    <recommendedName>
        <fullName evidence="2">Stage 0 sporulation protein A homolog</fullName>
    </recommendedName>
</protein>
<accession>A0A7V7UDN7</accession>
<evidence type="ECO:0000256" key="10">
    <source>
        <dbReference type="PROSITE-ProRule" id="PRU00169"/>
    </source>
</evidence>
<sequence length="539" mass="62961">MQKVFLVEDEIVVREGIKNNIDWEKEGFQFVGEASDGELAYPMIRSTKPDILITDIKMPFMDGLELSQMVKREFPSIKIIILSGYHEFEYAKQAIQIGVTDYLLKPISSIKLMEAICKVRDIIKKEAKEKELLQLYKKEMEEKVVLQKKRFFFDIVQSKLTLSQVIEKGNRLGIDLAASAYNIILFQVSVKENPMDYSLDLISVKNRINALLKNNQEVIEFECENEIIAIILKADNEKYLEEILVKYRSQLQEIMKEKPDLEYFGGIGNTVFRISELQESYHIANKAFSARYFMKANQIIEGSDWWKTFSYPDPIDMHAIDSKKINKSFLEKFLKNGTREEVSDFVEEYFSGSGKVNMNSLLFRQYTIMNVYFSVLVFMETVGYSKEESVKELDNFSHLEEIVISIDSAKEYLKKLLEKAFLLRDTIARQKYGDILKRACNYIEENYHKDDISLNNVASFVNVSPTYFSAIFRQEMGQTFIDFLTETRMNKAKELLRCTNLKTTEIGYEIGYKDSHYFSYIFKKTQQCTPKEYRAKGRE</sequence>
<evidence type="ECO:0000259" key="12">
    <source>
        <dbReference type="PROSITE" id="PS50110"/>
    </source>
</evidence>
<gene>
    <name evidence="13" type="ORF">F7O84_02585</name>
</gene>
<reference evidence="13 14" key="2">
    <citation type="submission" date="2020-02" db="EMBL/GenBank/DDBJ databases">
        <title>Candidatus Galacturonibacter soehngenii shows hetero-acetogenic catabolism of galacturonic acid but lacks a canonical carbon monoxide dehydrogenase/acetyl-CoA synthase complex.</title>
        <authorList>
            <person name="Diender M."/>
            <person name="Stouten G.R."/>
            <person name="Petersen J.F."/>
            <person name="Nielsen P.H."/>
            <person name="Dueholm M.S."/>
            <person name="Pronk J.T."/>
            <person name="Van Loosdrecht M.C.M."/>
        </authorList>
    </citation>
    <scope>NUCLEOTIDE SEQUENCE [LARGE SCALE GENOMIC DNA]</scope>
    <source>
        <strain evidence="13">GalUA</strain>
    </source>
</reference>
<evidence type="ECO:0000313" key="13">
    <source>
        <dbReference type="EMBL" id="KAB1440731.1"/>
    </source>
</evidence>
<evidence type="ECO:0000256" key="7">
    <source>
        <dbReference type="ARBA" id="ARBA00023125"/>
    </source>
</evidence>
<dbReference type="GO" id="GO:0000160">
    <property type="term" value="P:phosphorelay signal transduction system"/>
    <property type="evidence" value="ECO:0007669"/>
    <property type="project" value="UniProtKB-KW"/>
</dbReference>
<evidence type="ECO:0000256" key="9">
    <source>
        <dbReference type="ARBA" id="ARBA00024867"/>
    </source>
</evidence>
<evidence type="ECO:0000313" key="14">
    <source>
        <dbReference type="Proteomes" id="UP000461768"/>
    </source>
</evidence>
<dbReference type="SMART" id="SM00448">
    <property type="entry name" value="REC"/>
    <property type="match status" value="1"/>
</dbReference>
<evidence type="ECO:0000256" key="4">
    <source>
        <dbReference type="ARBA" id="ARBA00022553"/>
    </source>
</evidence>
<comment type="caution">
    <text evidence="13">The sequence shown here is derived from an EMBL/GenBank/DDBJ whole genome shotgun (WGS) entry which is preliminary data.</text>
</comment>